<protein>
    <submittedName>
        <fullName evidence="1">AAA family ATPase</fullName>
    </submittedName>
</protein>
<evidence type="ECO:0000313" key="1">
    <source>
        <dbReference type="EMBL" id="GAA1550182.1"/>
    </source>
</evidence>
<dbReference type="PANTHER" id="PTHR37807:SF3">
    <property type="entry name" value="OS07G0160300 PROTEIN"/>
    <property type="match status" value="1"/>
</dbReference>
<organism evidence="1 2">
    <name type="scientific">Kribbella hippodromi</name>
    <dbReference type="NCBI Taxonomy" id="434347"/>
    <lineage>
        <taxon>Bacteria</taxon>
        <taxon>Bacillati</taxon>
        <taxon>Actinomycetota</taxon>
        <taxon>Actinomycetes</taxon>
        <taxon>Propionibacteriales</taxon>
        <taxon>Kribbellaceae</taxon>
        <taxon>Kribbella</taxon>
    </lineage>
</organism>
<comment type="caution">
    <text evidence="1">The sequence shown here is derived from an EMBL/GenBank/DDBJ whole genome shotgun (WGS) entry which is preliminary data.</text>
</comment>
<dbReference type="Gene3D" id="3.40.50.300">
    <property type="entry name" value="P-loop containing nucleotide triphosphate hydrolases"/>
    <property type="match status" value="1"/>
</dbReference>
<dbReference type="EMBL" id="BAAAPH010000001">
    <property type="protein sequence ID" value="GAA1550182.1"/>
    <property type="molecule type" value="Genomic_DNA"/>
</dbReference>
<proteinExistence type="predicted"/>
<name>A0ABN2C047_9ACTN</name>
<evidence type="ECO:0000313" key="2">
    <source>
        <dbReference type="Proteomes" id="UP001501705"/>
    </source>
</evidence>
<keyword evidence="2" id="KW-1185">Reference proteome</keyword>
<gene>
    <name evidence="1" type="ORF">GCM10009804_03480</name>
</gene>
<dbReference type="Pfam" id="PF13671">
    <property type="entry name" value="AAA_33"/>
    <property type="match status" value="1"/>
</dbReference>
<sequence length="181" mass="20043">MFLVQMSGVPGAGKSTVAAYVGRVYGAVVVDYDVIKSAVLDAGFGLGESTKAAYEVMYAQSRHVLRQGLDVVMDSPCFWPRILDEGMAIAGECGATYRYIECQLADLTVLDERLRQRVRLRTHRRGVGHPPVDVGDELEDGEAFYRGAIDRVRRPAEGYLQLNMERPLSEVLPEVDAYLKS</sequence>
<reference evidence="1 2" key="1">
    <citation type="journal article" date="2019" name="Int. J. Syst. Evol. Microbiol.">
        <title>The Global Catalogue of Microorganisms (GCM) 10K type strain sequencing project: providing services to taxonomists for standard genome sequencing and annotation.</title>
        <authorList>
            <consortium name="The Broad Institute Genomics Platform"/>
            <consortium name="The Broad Institute Genome Sequencing Center for Infectious Disease"/>
            <person name="Wu L."/>
            <person name="Ma J."/>
        </authorList>
    </citation>
    <scope>NUCLEOTIDE SEQUENCE [LARGE SCALE GENOMIC DNA]</scope>
    <source>
        <strain evidence="1 2">JCM 15572</strain>
    </source>
</reference>
<dbReference type="InterPro" id="IPR027417">
    <property type="entry name" value="P-loop_NTPase"/>
</dbReference>
<dbReference type="SUPFAM" id="SSF52540">
    <property type="entry name" value="P-loop containing nucleoside triphosphate hydrolases"/>
    <property type="match status" value="1"/>
</dbReference>
<dbReference type="PANTHER" id="PTHR37807">
    <property type="entry name" value="OS07G0160300 PROTEIN"/>
    <property type="match status" value="1"/>
</dbReference>
<dbReference type="Proteomes" id="UP001501705">
    <property type="component" value="Unassembled WGS sequence"/>
</dbReference>
<accession>A0ABN2C047</accession>